<proteinExistence type="predicted"/>
<dbReference type="Proteomes" id="UP000263517">
    <property type="component" value="Unassembled WGS sequence"/>
</dbReference>
<organism evidence="1 2">
    <name type="scientific">Alteromonas australica</name>
    <dbReference type="NCBI Taxonomy" id="589873"/>
    <lineage>
        <taxon>Bacteria</taxon>
        <taxon>Pseudomonadati</taxon>
        <taxon>Pseudomonadota</taxon>
        <taxon>Gammaproteobacteria</taxon>
        <taxon>Alteromonadales</taxon>
        <taxon>Alteromonadaceae</taxon>
        <taxon>Alteromonas/Salinimonas group</taxon>
        <taxon>Alteromonas</taxon>
    </lineage>
</organism>
<dbReference type="AlphaFoldDB" id="A0A350P510"/>
<name>A0A350P510_9ALTE</name>
<evidence type="ECO:0000313" key="2">
    <source>
        <dbReference type="Proteomes" id="UP000263517"/>
    </source>
</evidence>
<gene>
    <name evidence="1" type="ORF">DCW74_11670</name>
</gene>
<evidence type="ECO:0000313" key="1">
    <source>
        <dbReference type="EMBL" id="HAW76377.1"/>
    </source>
</evidence>
<protein>
    <submittedName>
        <fullName evidence="1">Uncharacterized protein</fullName>
    </submittedName>
</protein>
<dbReference type="EMBL" id="DNAN01000415">
    <property type="protein sequence ID" value="HAW76377.1"/>
    <property type="molecule type" value="Genomic_DNA"/>
</dbReference>
<accession>A0A350P510</accession>
<reference evidence="1 2" key="1">
    <citation type="journal article" date="2018" name="Nat. Biotechnol.">
        <title>A standardized bacterial taxonomy based on genome phylogeny substantially revises the tree of life.</title>
        <authorList>
            <person name="Parks D.H."/>
            <person name="Chuvochina M."/>
            <person name="Waite D.W."/>
            <person name="Rinke C."/>
            <person name="Skarshewski A."/>
            <person name="Chaumeil P.A."/>
            <person name="Hugenholtz P."/>
        </authorList>
    </citation>
    <scope>NUCLEOTIDE SEQUENCE [LARGE SCALE GENOMIC DNA]</scope>
    <source>
        <strain evidence="1">UBA11978</strain>
    </source>
</reference>
<sequence length="195" mass="21287">MSLLPHIVDKIVKTSLEASEVMRAWMESVNDHINSRSKFGFIDYNDTSTSASPILLVADEWTDIPNDGLGAFTNKLYTPEGVSELLDTSTGYLDFSDIALGSEIIVRNDFTVTPGTNNALLEARYLLGVGAGEYALQFWSERLDNGSGIGYQRVTSFPIYMGDTNTQSNPAKLQIKLSTTGTVVNAGVYISIRSD</sequence>
<comment type="caution">
    <text evidence="1">The sequence shown here is derived from an EMBL/GenBank/DDBJ whole genome shotgun (WGS) entry which is preliminary data.</text>
</comment>